<dbReference type="RefSeq" id="WP_212219430.1">
    <property type="nucleotide sequence ID" value="NZ_JAGUCO010000030.1"/>
</dbReference>
<organism evidence="1 2">
    <name type="scientific">Carboxylicivirga linearis</name>
    <dbReference type="NCBI Taxonomy" id="1628157"/>
    <lineage>
        <taxon>Bacteria</taxon>
        <taxon>Pseudomonadati</taxon>
        <taxon>Bacteroidota</taxon>
        <taxon>Bacteroidia</taxon>
        <taxon>Marinilabiliales</taxon>
        <taxon>Marinilabiliaceae</taxon>
        <taxon>Carboxylicivirga</taxon>
    </lineage>
</organism>
<dbReference type="Proteomes" id="UP000708576">
    <property type="component" value="Unassembled WGS sequence"/>
</dbReference>
<evidence type="ECO:0008006" key="3">
    <source>
        <dbReference type="Google" id="ProtNLM"/>
    </source>
</evidence>
<gene>
    <name evidence="1" type="ORF">KEM10_21230</name>
</gene>
<comment type="caution">
    <text evidence="1">The sequence shown here is derived from an EMBL/GenBank/DDBJ whole genome shotgun (WGS) entry which is preliminary data.</text>
</comment>
<evidence type="ECO:0000313" key="1">
    <source>
        <dbReference type="EMBL" id="MBS2100823.1"/>
    </source>
</evidence>
<sequence>MDAYSQDTIRISTELIKETAIYGGYSFNTGDTANKKSHIIEIGIWKSKYVTHIEPANFNYYIGTEFLIHDSQLAIGPKIGSYVGLWMFCLGTDLIYYTDFNESALRLVPYVGFGGHSFKLTFNFYANLTNKEFIYTNPLSINLAIQLKSLKRK</sequence>
<keyword evidence="2" id="KW-1185">Reference proteome</keyword>
<name>A0ABS5K134_9BACT</name>
<protein>
    <recommendedName>
        <fullName evidence="3">DUF3575 domain-containing protein</fullName>
    </recommendedName>
</protein>
<reference evidence="1 2" key="1">
    <citation type="journal article" date="2015" name="Int. J. Syst. Evol. Microbiol.">
        <title>Carboxylicivirga linearis sp. nov., isolated from a sea cucumber culture pond.</title>
        <authorList>
            <person name="Wang F.Q."/>
            <person name="Zhou Y.X."/>
            <person name="Lin X.Z."/>
            <person name="Chen G.J."/>
            <person name="Du Z.J."/>
        </authorList>
    </citation>
    <scope>NUCLEOTIDE SEQUENCE [LARGE SCALE GENOMIC DNA]</scope>
    <source>
        <strain evidence="1 2">FB218</strain>
    </source>
</reference>
<proteinExistence type="predicted"/>
<evidence type="ECO:0000313" key="2">
    <source>
        <dbReference type="Proteomes" id="UP000708576"/>
    </source>
</evidence>
<accession>A0ABS5K134</accession>
<dbReference type="EMBL" id="JAGUCO010000030">
    <property type="protein sequence ID" value="MBS2100823.1"/>
    <property type="molecule type" value="Genomic_DNA"/>
</dbReference>